<protein>
    <submittedName>
        <fullName evidence="1">Uncharacterized protein</fullName>
    </submittedName>
</protein>
<dbReference type="Proteomes" id="UP001057402">
    <property type="component" value="Chromosome 6"/>
</dbReference>
<accession>A0ACB9QIB3</accession>
<evidence type="ECO:0000313" key="1">
    <source>
        <dbReference type="EMBL" id="KAI4366211.1"/>
    </source>
</evidence>
<proteinExistence type="predicted"/>
<reference evidence="2" key="1">
    <citation type="journal article" date="2023" name="Front. Plant Sci.">
        <title>Chromosomal-level genome assembly of Melastoma candidum provides insights into trichome evolution.</title>
        <authorList>
            <person name="Zhong Y."/>
            <person name="Wu W."/>
            <person name="Sun C."/>
            <person name="Zou P."/>
            <person name="Liu Y."/>
            <person name="Dai S."/>
            <person name="Zhou R."/>
        </authorList>
    </citation>
    <scope>NUCLEOTIDE SEQUENCE [LARGE SCALE GENOMIC DNA]</scope>
</reference>
<evidence type="ECO:0000313" key="2">
    <source>
        <dbReference type="Proteomes" id="UP001057402"/>
    </source>
</evidence>
<organism evidence="1 2">
    <name type="scientific">Melastoma candidum</name>
    <dbReference type="NCBI Taxonomy" id="119954"/>
    <lineage>
        <taxon>Eukaryota</taxon>
        <taxon>Viridiplantae</taxon>
        <taxon>Streptophyta</taxon>
        <taxon>Embryophyta</taxon>
        <taxon>Tracheophyta</taxon>
        <taxon>Spermatophyta</taxon>
        <taxon>Magnoliopsida</taxon>
        <taxon>eudicotyledons</taxon>
        <taxon>Gunneridae</taxon>
        <taxon>Pentapetalae</taxon>
        <taxon>rosids</taxon>
        <taxon>malvids</taxon>
        <taxon>Myrtales</taxon>
        <taxon>Melastomataceae</taxon>
        <taxon>Melastomatoideae</taxon>
        <taxon>Melastomateae</taxon>
        <taxon>Melastoma</taxon>
    </lineage>
</organism>
<name>A0ACB9QIB3_9MYRT</name>
<sequence>MIVEISERAKQPIIYSYTCFINGFAAVMDETEAAEIASTAPCFAALSCPMLSSSSQLPLSDDQNRYDALCTENPTVMAVFPKRTRKLHTMRTWDFLGLGKGGAAMPGSTRERAMFGEDMIIANLDTGIKDNITCNRFSPSFVLYFESFKEPQHAHANIISSHDYCYRKLIGVRYFNDGYVAEGETVTATPNDVDGHGTRALSTAGGALIPNANCFCFANGTMKGGSPCALIANGVDVISFSAGGSPNEFFDDVIAASLFHAILKGIPVVASGGNEGPRAGTVTNLAPWTFTVAASTLDRGENDVFHDNHVIPASYINSADGQILFAYYNSSLSPMAFMTKAATVLGTKPAPVMADFSSRGPSTMEPTILKEWTYYRHYLKPLIQPLNGQNQLLPLVSCRVPRCPALMSQVLSAFSEQCTQNGDPAAVRSAIMTTAVTLDNNRQMINDFNYERATAFQFGVGHVRPV</sequence>
<dbReference type="EMBL" id="CM042885">
    <property type="protein sequence ID" value="KAI4366211.1"/>
    <property type="molecule type" value="Genomic_DNA"/>
</dbReference>
<gene>
    <name evidence="1" type="ORF">MLD38_022116</name>
</gene>
<keyword evidence="2" id="KW-1185">Reference proteome</keyword>
<comment type="caution">
    <text evidence="1">The sequence shown here is derived from an EMBL/GenBank/DDBJ whole genome shotgun (WGS) entry which is preliminary data.</text>
</comment>